<evidence type="ECO:0000256" key="2">
    <source>
        <dbReference type="ARBA" id="ARBA00022448"/>
    </source>
</evidence>
<evidence type="ECO:0000256" key="3">
    <source>
        <dbReference type="ARBA" id="ARBA00022692"/>
    </source>
</evidence>
<dbReference type="Proteomes" id="UP000248423">
    <property type="component" value="Unassembled WGS sequence"/>
</dbReference>
<name>A0A319ESL5_ASPSB</name>
<evidence type="ECO:0000256" key="1">
    <source>
        <dbReference type="ARBA" id="ARBA00004141"/>
    </source>
</evidence>
<evidence type="ECO:0000256" key="5">
    <source>
        <dbReference type="ARBA" id="ARBA00023136"/>
    </source>
</evidence>
<feature type="transmembrane region" description="Helical" evidence="7">
    <location>
        <begin position="787"/>
        <end position="808"/>
    </location>
</feature>
<dbReference type="OrthoDB" id="45930at2759"/>
<dbReference type="AlphaFoldDB" id="A0A319ESL5"/>
<feature type="transmembrane region" description="Helical" evidence="7">
    <location>
        <begin position="731"/>
        <end position="748"/>
    </location>
</feature>
<accession>A0A319ESL5</accession>
<dbReference type="GO" id="GO:0005778">
    <property type="term" value="C:peroxisomal membrane"/>
    <property type="evidence" value="ECO:0007669"/>
    <property type="project" value="InterPro"/>
</dbReference>
<dbReference type="PANTHER" id="PTHR43791:SF46">
    <property type="entry name" value="MAJOR FACILITATOR SUPERFAMILY (MFS) PROFILE DOMAIN-CONTAINING PROTEIN-RELATED"/>
    <property type="match status" value="1"/>
</dbReference>
<dbReference type="FunFam" id="1.20.1250.20:FF:000034">
    <property type="entry name" value="MFS general substrate transporter"/>
    <property type="match status" value="1"/>
</dbReference>
<feature type="transmembrane region" description="Helical" evidence="7">
    <location>
        <begin position="535"/>
        <end position="554"/>
    </location>
</feature>
<feature type="transmembrane region" description="Helical" evidence="7">
    <location>
        <begin position="820"/>
        <end position="839"/>
    </location>
</feature>
<reference evidence="8 9" key="1">
    <citation type="submission" date="2018-02" db="EMBL/GenBank/DDBJ databases">
        <title>The genomes of Aspergillus section Nigri reveals drivers in fungal speciation.</title>
        <authorList>
            <consortium name="DOE Joint Genome Institute"/>
            <person name="Vesth T.C."/>
            <person name="Nybo J."/>
            <person name="Theobald S."/>
            <person name="Brandl J."/>
            <person name="Frisvad J.C."/>
            <person name="Nielsen K.F."/>
            <person name="Lyhne E.K."/>
            <person name="Kogle M.E."/>
            <person name="Kuo A."/>
            <person name="Riley R."/>
            <person name="Clum A."/>
            <person name="Nolan M."/>
            <person name="Lipzen A."/>
            <person name="Salamov A."/>
            <person name="Henrissat B."/>
            <person name="Wiebenga A."/>
            <person name="De vries R.P."/>
            <person name="Grigoriev I.V."/>
            <person name="Mortensen U.H."/>
            <person name="Andersen M.R."/>
            <person name="Baker S.E."/>
        </authorList>
    </citation>
    <scope>NUCLEOTIDE SEQUENCE [LARGE SCALE GENOMIC DNA]</scope>
    <source>
        <strain evidence="8 9">CBS 121057</strain>
    </source>
</reference>
<dbReference type="Gene3D" id="1.20.1250.20">
    <property type="entry name" value="MFS general substrate transporter like domains"/>
    <property type="match status" value="1"/>
</dbReference>
<gene>
    <name evidence="8" type="ORF">BO78DRAFT_404532</name>
</gene>
<evidence type="ECO:0000313" key="8">
    <source>
        <dbReference type="EMBL" id="PYI10018.1"/>
    </source>
</evidence>
<dbReference type="SUPFAM" id="SSF103473">
    <property type="entry name" value="MFS general substrate transporter"/>
    <property type="match status" value="1"/>
</dbReference>
<dbReference type="VEuPathDB" id="FungiDB:BO78DRAFT_404532"/>
<feature type="transmembrane region" description="Helical" evidence="7">
    <location>
        <begin position="466"/>
        <end position="486"/>
    </location>
</feature>
<protein>
    <submittedName>
        <fullName evidence="8">Putative MFS transporter</fullName>
    </submittedName>
</protein>
<feature type="transmembrane region" description="Helical" evidence="7">
    <location>
        <begin position="595"/>
        <end position="614"/>
    </location>
</feature>
<keyword evidence="3 7" id="KW-0812">Transmembrane</keyword>
<evidence type="ECO:0000256" key="4">
    <source>
        <dbReference type="ARBA" id="ARBA00022989"/>
    </source>
</evidence>
<dbReference type="GO" id="GO:0007031">
    <property type="term" value="P:peroxisome organization"/>
    <property type="evidence" value="ECO:0007669"/>
    <property type="project" value="InterPro"/>
</dbReference>
<keyword evidence="2" id="KW-0813">Transport</keyword>
<organism evidence="8 9">
    <name type="scientific">Aspergillus sclerotiicarbonarius (strain CBS 121057 / IBT 28362)</name>
    <dbReference type="NCBI Taxonomy" id="1448318"/>
    <lineage>
        <taxon>Eukaryota</taxon>
        <taxon>Fungi</taxon>
        <taxon>Dikarya</taxon>
        <taxon>Ascomycota</taxon>
        <taxon>Pezizomycotina</taxon>
        <taxon>Eurotiomycetes</taxon>
        <taxon>Eurotiomycetidae</taxon>
        <taxon>Eurotiales</taxon>
        <taxon>Aspergillaceae</taxon>
        <taxon>Aspergillus</taxon>
        <taxon>Aspergillus subgen. Circumdati</taxon>
    </lineage>
</organism>
<evidence type="ECO:0000313" key="9">
    <source>
        <dbReference type="Proteomes" id="UP000248423"/>
    </source>
</evidence>
<dbReference type="Pfam" id="PF04882">
    <property type="entry name" value="Peroxin-3"/>
    <property type="match status" value="1"/>
</dbReference>
<feature type="region of interest" description="Disordered" evidence="6">
    <location>
        <begin position="107"/>
        <end position="127"/>
    </location>
</feature>
<dbReference type="Pfam" id="PF07690">
    <property type="entry name" value="MFS_1"/>
    <property type="match status" value="1"/>
</dbReference>
<feature type="transmembrane region" description="Helical" evidence="7">
    <location>
        <begin position="851"/>
        <end position="872"/>
    </location>
</feature>
<dbReference type="InterPro" id="IPR006966">
    <property type="entry name" value="Peroxin-3"/>
</dbReference>
<feature type="transmembrane region" description="Helical" evidence="7">
    <location>
        <begin position="15"/>
        <end position="34"/>
    </location>
</feature>
<sequence length="909" mass="101481">MISATKRWFRRNRKGLAIGAGVIGAGYLAGQYLLSKISEARERMSSDRIARENLRRRFEQNQTDCTYTVLALLPTAAEDILEALPVEELTKELQKKRAERLARLNAGEGTGSDLSSVSPSITDDDRRSLSSFQSDGFVRTSQLGESTFEGGGPPRPKRNKTQLWNEVKITSITRSFTLIYTLSLLTIFTRIQLNLLGRRNYLSSVISMATPPADASTIRLEDHDDDDLTQTLGNDFETNRRYLAFSWWLLHRGWKQLMDEVQAAVTEVFGPLNPREDISLGKLSELALQARRKIEGDTEEDRKYVAVAREEDHLLEESGVLGVTEPTTPQTTASLRHLLDETADLIDSPTFTRVMLLLNNECFQTLIDQCKADAFKSSSQAPMSVPQSFTSVATVVAVADSSDPKTKLANVLAVLARQAHVIGNGTAPPNLYLTAIDQGDQIEALTPGLPPLTTTTERKLMAKIDWHIVPCLCVLYLLAFLDRVNISNAAVLGLQKDLNIVNGTKYNTALTIFFVPYVIFEIPSNILLKKLKPHVWLSMCMFMFGVVMICQGLVSNWGGLMTTRWFLAILIGDFSGFYLLGMWYKRSEAQKRFSFFFSSTTLAGAFGGLLASGLGKMDGIRGYGGWRWVFIIEGVITCVVAMIWFFVIPGFPEDVKWLNEEERTYIRAKLAQDVGKAGADAHMGWRDILAVFKDYKIFIGGCMICLLRPNYHQDLRLWCSFPAIQTQLYSIPPWASAFAFSMIIAALSDQAKHRFAFTLFPMLVAMAGYGILLNIHGEARRHVQYGALFMVTCGSYSAMPVIVCWFAMNLGGHRRRSVGTAWQIGFGNIGGIISTYSFLAKDAPLYRNGYIISLSFLCFSAACCIAYFVAIWTENKRRDRAMANGAPAELRGEEEEVLGDLAVTYRYAY</sequence>
<keyword evidence="9" id="KW-1185">Reference proteome</keyword>
<dbReference type="InterPro" id="IPR011701">
    <property type="entry name" value="MFS"/>
</dbReference>
<proteinExistence type="predicted"/>
<feature type="transmembrane region" description="Helical" evidence="7">
    <location>
        <begin position="755"/>
        <end position="775"/>
    </location>
</feature>
<feature type="transmembrane region" description="Helical" evidence="7">
    <location>
        <begin position="626"/>
        <end position="648"/>
    </location>
</feature>
<dbReference type="EMBL" id="KZ826324">
    <property type="protein sequence ID" value="PYI10018.1"/>
    <property type="molecule type" value="Genomic_DNA"/>
</dbReference>
<keyword evidence="4 7" id="KW-1133">Transmembrane helix</keyword>
<dbReference type="GO" id="GO:0005886">
    <property type="term" value="C:plasma membrane"/>
    <property type="evidence" value="ECO:0007669"/>
    <property type="project" value="TreeGrafter"/>
</dbReference>
<dbReference type="PANTHER" id="PTHR43791">
    <property type="entry name" value="PERMEASE-RELATED"/>
    <property type="match status" value="1"/>
</dbReference>
<feature type="transmembrane region" description="Helical" evidence="7">
    <location>
        <begin position="566"/>
        <end position="583"/>
    </location>
</feature>
<evidence type="ECO:0000256" key="6">
    <source>
        <dbReference type="SAM" id="MobiDB-lite"/>
    </source>
</evidence>
<feature type="compositionally biased region" description="Polar residues" evidence="6">
    <location>
        <begin position="112"/>
        <end position="121"/>
    </location>
</feature>
<dbReference type="InterPro" id="IPR036259">
    <property type="entry name" value="MFS_trans_sf"/>
</dbReference>
<comment type="subcellular location">
    <subcellularLocation>
        <location evidence="1">Membrane</location>
        <topology evidence="1">Multi-pass membrane protein</topology>
    </subcellularLocation>
</comment>
<feature type="transmembrane region" description="Helical" evidence="7">
    <location>
        <begin position="506"/>
        <end position="528"/>
    </location>
</feature>
<evidence type="ECO:0000256" key="7">
    <source>
        <dbReference type="SAM" id="Phobius"/>
    </source>
</evidence>
<keyword evidence="5 7" id="KW-0472">Membrane</keyword>
<dbReference type="GO" id="GO:0022857">
    <property type="term" value="F:transmembrane transporter activity"/>
    <property type="evidence" value="ECO:0007669"/>
    <property type="project" value="InterPro"/>
</dbReference>